<gene>
    <name evidence="1" type="ORF">BTMF_LOCUS15421</name>
</gene>
<reference evidence="3" key="1">
    <citation type="submission" date="2017-02" db="UniProtKB">
        <authorList>
            <consortium name="WormBaseParasite"/>
        </authorList>
    </citation>
    <scope>IDENTIFICATION</scope>
</reference>
<evidence type="ECO:0000313" key="3">
    <source>
        <dbReference type="WBParaSite" id="BTMF_0001745701-mRNA-1"/>
    </source>
</evidence>
<reference evidence="1 2" key="2">
    <citation type="submission" date="2018-11" db="EMBL/GenBank/DDBJ databases">
        <authorList>
            <consortium name="Pathogen Informatics"/>
        </authorList>
    </citation>
    <scope>NUCLEOTIDE SEQUENCE [LARGE SCALE GENOMIC DNA]</scope>
</reference>
<organism evidence="3">
    <name type="scientific">Brugia timori</name>
    <dbReference type="NCBI Taxonomy" id="42155"/>
    <lineage>
        <taxon>Eukaryota</taxon>
        <taxon>Metazoa</taxon>
        <taxon>Ecdysozoa</taxon>
        <taxon>Nematoda</taxon>
        <taxon>Chromadorea</taxon>
        <taxon>Rhabditida</taxon>
        <taxon>Spirurina</taxon>
        <taxon>Spiruromorpha</taxon>
        <taxon>Filarioidea</taxon>
        <taxon>Onchocercidae</taxon>
        <taxon>Brugia</taxon>
    </lineage>
</organism>
<protein>
    <submittedName>
        <fullName evidence="3">Transposase</fullName>
    </submittedName>
</protein>
<dbReference type="EMBL" id="UZAG01022552">
    <property type="protein sequence ID" value="VDO53998.1"/>
    <property type="molecule type" value="Genomic_DNA"/>
</dbReference>
<sequence length="65" mass="7942">MTYKIYIKLKVTESNSIQRRNHFKNIYEEFISNSSSTINNNKRKILHKSFLIRKIDKFYRSITIE</sequence>
<dbReference type="WBParaSite" id="BTMF_0001745701-mRNA-1">
    <property type="protein sequence ID" value="BTMF_0001745701-mRNA-1"/>
    <property type="gene ID" value="BTMF_0001745701"/>
</dbReference>
<accession>A0A0R3RBN8</accession>
<keyword evidence="2" id="KW-1185">Reference proteome</keyword>
<dbReference type="Proteomes" id="UP000280834">
    <property type="component" value="Unassembled WGS sequence"/>
</dbReference>
<dbReference type="AlphaFoldDB" id="A0A0R3RBN8"/>
<evidence type="ECO:0000313" key="2">
    <source>
        <dbReference type="Proteomes" id="UP000280834"/>
    </source>
</evidence>
<evidence type="ECO:0000313" key="1">
    <source>
        <dbReference type="EMBL" id="VDO53998.1"/>
    </source>
</evidence>
<proteinExistence type="predicted"/>
<name>A0A0R3RBN8_9BILA</name>